<evidence type="ECO:0000256" key="3">
    <source>
        <dbReference type="ARBA" id="ARBA00022525"/>
    </source>
</evidence>
<keyword evidence="5" id="KW-0325">Glycoprotein</keyword>
<evidence type="ECO:0000313" key="7">
    <source>
        <dbReference type="EMBL" id="MBA4647207.1"/>
    </source>
</evidence>
<reference evidence="7" key="2">
    <citation type="submission" date="2020-07" db="EMBL/GenBank/DDBJ databases">
        <authorList>
            <person name="Vera ALvarez R."/>
            <person name="Arias-Moreno D.M."/>
            <person name="Jimenez-Jacinto V."/>
            <person name="Jimenez-Bremont J.F."/>
            <person name="Swaminathan K."/>
            <person name="Moose S.P."/>
            <person name="Guerrero-Gonzalez M.L."/>
            <person name="Marino-Ramirez L."/>
            <person name="Landsman D."/>
            <person name="Rodriguez-Kessler M."/>
            <person name="Delgado-Sanchez P."/>
        </authorList>
    </citation>
    <scope>NUCLEOTIDE SEQUENCE</scope>
    <source>
        <tissue evidence="7">Cladode</tissue>
    </source>
</reference>
<feature type="chain" id="PRO_5028257392" evidence="6">
    <location>
        <begin position="26"/>
        <end position="260"/>
    </location>
</feature>
<dbReference type="PANTHER" id="PTHR13234">
    <property type="entry name" value="GAMMA-INTERFERON INDUCIBLE LYSOSOMAL THIOL REDUCTASE GILT"/>
    <property type="match status" value="1"/>
</dbReference>
<dbReference type="GO" id="GO:0005576">
    <property type="term" value="C:extracellular region"/>
    <property type="evidence" value="ECO:0007669"/>
    <property type="project" value="UniProtKB-SubCell"/>
</dbReference>
<dbReference type="GO" id="GO:0033897">
    <property type="term" value="F:ribonuclease T2 activity"/>
    <property type="evidence" value="ECO:0007669"/>
    <property type="project" value="UniProtKB-EC"/>
</dbReference>
<proteinExistence type="inferred from homology"/>
<protein>
    <submittedName>
        <fullName evidence="7">Ribonuclease T(2)</fullName>
        <ecNumber evidence="7">4.6.1.19</ecNumber>
    </submittedName>
</protein>
<feature type="signal peptide" evidence="6">
    <location>
        <begin position="1"/>
        <end position="25"/>
    </location>
</feature>
<evidence type="ECO:0000256" key="1">
    <source>
        <dbReference type="ARBA" id="ARBA00004613"/>
    </source>
</evidence>
<reference evidence="7" key="1">
    <citation type="journal article" date="2013" name="J. Plant Res.">
        <title>Effect of fungi and light on seed germination of three Opuntia species from semiarid lands of central Mexico.</title>
        <authorList>
            <person name="Delgado-Sanchez P."/>
            <person name="Jimenez-Bremont J.F."/>
            <person name="Guerrero-Gonzalez Mde L."/>
            <person name="Flores J."/>
        </authorList>
    </citation>
    <scope>NUCLEOTIDE SEQUENCE</scope>
    <source>
        <tissue evidence="7">Cladode</tissue>
    </source>
</reference>
<sequence length="260" mass="29362">MASDHYHASYFCLLWCLVLVTNVVAQGSSPAEKVSLDLYYESLCPYSANFIVNELATIFDNGLIDIVDLKLYPWGNARIRDDNSINCQHGPFECLLNTIEACAIDAWPNLNAHFPFIYCVEKLVYKGKYLQWETCFEELGLDLKPVTDCYTSGYGKELELKYAAETDSLEPPHEYVPWVVVDGQPLYEDYENFTSYICKAYKGPTPSACGDLSSANVLKQQSDRTHPVCYTEHIGKVPFLRSISSSIKSWALQVIDRAGM</sequence>
<name>A0A7C9DQ33_OPUST</name>
<organism evidence="7">
    <name type="scientific">Opuntia streptacantha</name>
    <name type="common">Prickly pear cactus</name>
    <name type="synonym">Opuntia cardona</name>
    <dbReference type="NCBI Taxonomy" id="393608"/>
    <lineage>
        <taxon>Eukaryota</taxon>
        <taxon>Viridiplantae</taxon>
        <taxon>Streptophyta</taxon>
        <taxon>Embryophyta</taxon>
        <taxon>Tracheophyta</taxon>
        <taxon>Spermatophyta</taxon>
        <taxon>Magnoliopsida</taxon>
        <taxon>eudicotyledons</taxon>
        <taxon>Gunneridae</taxon>
        <taxon>Pentapetalae</taxon>
        <taxon>Caryophyllales</taxon>
        <taxon>Cactineae</taxon>
        <taxon>Cactaceae</taxon>
        <taxon>Opuntioideae</taxon>
        <taxon>Opuntia</taxon>
    </lineage>
</organism>
<comment type="subcellular location">
    <subcellularLocation>
        <location evidence="1">Secreted</location>
    </subcellularLocation>
</comment>
<evidence type="ECO:0000256" key="2">
    <source>
        <dbReference type="ARBA" id="ARBA00005679"/>
    </source>
</evidence>
<dbReference type="PANTHER" id="PTHR13234:SF8">
    <property type="entry name" value="GAMMA-INTERFERON-INDUCIBLE LYSOSOMAL THIOL REDUCTASE"/>
    <property type="match status" value="1"/>
</dbReference>
<keyword evidence="4 6" id="KW-0732">Signal</keyword>
<evidence type="ECO:0000256" key="5">
    <source>
        <dbReference type="ARBA" id="ARBA00023180"/>
    </source>
</evidence>
<dbReference type="AlphaFoldDB" id="A0A7C9DQ33"/>
<keyword evidence="7" id="KW-0456">Lyase</keyword>
<dbReference type="Pfam" id="PF03227">
    <property type="entry name" value="GILT"/>
    <property type="match status" value="1"/>
</dbReference>
<dbReference type="InterPro" id="IPR004911">
    <property type="entry name" value="Interferon-induced_GILT"/>
</dbReference>
<keyword evidence="3" id="KW-0964">Secreted</keyword>
<accession>A0A7C9DQ33</accession>
<comment type="similarity">
    <text evidence="2">Belongs to the GILT family.</text>
</comment>
<dbReference type="EC" id="4.6.1.19" evidence="7"/>
<dbReference type="EMBL" id="GISG01149526">
    <property type="protein sequence ID" value="MBA4647207.1"/>
    <property type="molecule type" value="Transcribed_RNA"/>
</dbReference>
<evidence type="ECO:0000256" key="6">
    <source>
        <dbReference type="SAM" id="SignalP"/>
    </source>
</evidence>
<evidence type="ECO:0000256" key="4">
    <source>
        <dbReference type="ARBA" id="ARBA00022729"/>
    </source>
</evidence>
<dbReference type="GO" id="GO:0016671">
    <property type="term" value="F:oxidoreductase activity, acting on a sulfur group of donors, disulfide as acceptor"/>
    <property type="evidence" value="ECO:0007669"/>
    <property type="project" value="InterPro"/>
</dbReference>